<dbReference type="CDD" id="cd06259">
    <property type="entry name" value="YdcF-like"/>
    <property type="match status" value="1"/>
</dbReference>
<keyword evidence="1" id="KW-0812">Transmembrane</keyword>
<dbReference type="GO" id="GO:0000270">
    <property type="term" value="P:peptidoglycan metabolic process"/>
    <property type="evidence" value="ECO:0007669"/>
    <property type="project" value="TreeGrafter"/>
</dbReference>
<dbReference type="HOGENOM" id="CLU_053514_0_1_6"/>
<dbReference type="KEGG" id="tol:TOL_0217"/>
<keyword evidence="4" id="KW-1185">Reference proteome</keyword>
<accession>M5DLJ8</accession>
<dbReference type="InterPro" id="IPR051599">
    <property type="entry name" value="Cell_Envelope_Assoc"/>
</dbReference>
<sequence>MTVILFYLKKVIGMLLMPIPLALIFIAIGFWLLRKRPGRARFSLVLAMMILGLSSWHPIADQLIAPVEGDFALFDIRQSVDAVVVLGSSHNSNPNLPAVMQLSGSALFRLEEGLRIARANPNAILLVSGYAGSDPRPHADIMREAAIELGMTPAKILTFPEARDTEDEAKMMAPYLKGLRVALVSEASHLTRAMVFFQNIGLEPIPAPAYRMASDHSDWRIESRATYKSERAIYEWLGRGWQWLKEVI</sequence>
<name>M5DLJ8_9GAMM</name>
<dbReference type="AlphaFoldDB" id="M5DLJ8"/>
<feature type="transmembrane region" description="Helical" evidence="1">
    <location>
        <begin position="40"/>
        <end position="59"/>
    </location>
</feature>
<dbReference type="Proteomes" id="UP000011866">
    <property type="component" value="Chromosome"/>
</dbReference>
<proteinExistence type="predicted"/>
<dbReference type="PANTHER" id="PTHR30336">
    <property type="entry name" value="INNER MEMBRANE PROTEIN, PROBABLE PERMEASE"/>
    <property type="match status" value="1"/>
</dbReference>
<dbReference type="STRING" id="187493.CN03_01640"/>
<dbReference type="PANTHER" id="PTHR30336:SF4">
    <property type="entry name" value="ENVELOPE BIOGENESIS FACTOR ELYC"/>
    <property type="match status" value="1"/>
</dbReference>
<protein>
    <recommendedName>
        <fullName evidence="2">DUF218 domain-containing protein</fullName>
    </recommendedName>
</protein>
<keyword evidence="1" id="KW-0472">Membrane</keyword>
<dbReference type="GO" id="GO:0005886">
    <property type="term" value="C:plasma membrane"/>
    <property type="evidence" value="ECO:0007669"/>
    <property type="project" value="TreeGrafter"/>
</dbReference>
<dbReference type="Pfam" id="PF02698">
    <property type="entry name" value="DUF218"/>
    <property type="match status" value="1"/>
</dbReference>
<evidence type="ECO:0000313" key="4">
    <source>
        <dbReference type="Proteomes" id="UP000011866"/>
    </source>
</evidence>
<dbReference type="RefSeq" id="WP_015485406.1">
    <property type="nucleotide sequence ID" value="NC_020888.1"/>
</dbReference>
<organism evidence="3 4">
    <name type="scientific">Thalassolituus oleivorans MIL-1</name>
    <dbReference type="NCBI Taxonomy" id="1298593"/>
    <lineage>
        <taxon>Bacteria</taxon>
        <taxon>Pseudomonadati</taxon>
        <taxon>Pseudomonadota</taxon>
        <taxon>Gammaproteobacteria</taxon>
        <taxon>Oceanospirillales</taxon>
        <taxon>Oceanospirillaceae</taxon>
        <taxon>Thalassolituus</taxon>
    </lineage>
</organism>
<evidence type="ECO:0000256" key="1">
    <source>
        <dbReference type="SAM" id="Phobius"/>
    </source>
</evidence>
<evidence type="ECO:0000259" key="2">
    <source>
        <dbReference type="Pfam" id="PF02698"/>
    </source>
</evidence>
<keyword evidence="1" id="KW-1133">Transmembrane helix</keyword>
<feature type="transmembrane region" description="Helical" evidence="1">
    <location>
        <begin position="12"/>
        <end position="33"/>
    </location>
</feature>
<dbReference type="EMBL" id="HF680312">
    <property type="protein sequence ID" value="CCU70665.1"/>
    <property type="molecule type" value="Genomic_DNA"/>
</dbReference>
<gene>
    <name evidence="3" type="ORF">TOL_0217</name>
</gene>
<evidence type="ECO:0000313" key="3">
    <source>
        <dbReference type="EMBL" id="CCU70665.1"/>
    </source>
</evidence>
<dbReference type="GO" id="GO:0043164">
    <property type="term" value="P:Gram-negative-bacterium-type cell wall biogenesis"/>
    <property type="evidence" value="ECO:0007669"/>
    <property type="project" value="TreeGrafter"/>
</dbReference>
<reference evidence="3 4" key="1">
    <citation type="journal article" date="2013" name="Genome Announc.">
        <title>Genome Sequence of Thalassolituus oleivorans MIL-1 (DSM 14913T).</title>
        <authorList>
            <person name="Golyshin P.N."/>
            <person name="Werner J."/>
            <person name="Chernikova T.N."/>
            <person name="Tran H."/>
            <person name="Ferrer M."/>
            <person name="Yakimov M.M."/>
            <person name="Teeling H."/>
            <person name="Golyshina O.V."/>
        </authorList>
    </citation>
    <scope>NUCLEOTIDE SEQUENCE [LARGE SCALE GENOMIC DNA]</scope>
    <source>
        <strain evidence="3 4">MIL-1</strain>
    </source>
</reference>
<dbReference type="GeneID" id="79175226"/>
<dbReference type="InterPro" id="IPR003848">
    <property type="entry name" value="DUF218"/>
</dbReference>
<dbReference type="eggNOG" id="COG1434">
    <property type="taxonomic scope" value="Bacteria"/>
</dbReference>
<feature type="domain" description="DUF218" evidence="2">
    <location>
        <begin position="81"/>
        <end position="238"/>
    </location>
</feature>